<evidence type="ECO:0000259" key="1">
    <source>
        <dbReference type="Pfam" id="PF13622"/>
    </source>
</evidence>
<name>A0ABZ2MEL1_9MICO</name>
<sequence length="265" mass="28363">MDSFYRQVDEGRFESLPTTAGPWSPHAQHAGPPSALVARAMETHEPPGQMRLADVRLDILGPIPVAPLDVDVRILRRGRSMELLEASVGAGGTPVVLARGWRIVRAPEDFPVLRGHRQEVGATVPEGPGVPLDLAMPGMHGDGYLSHVEWRTLAGGPGTGGTGVSWGRQCIPLVEGEEPSPWQRALVLADSGSGLTMTVDPRRHTYINCNLTVALDRDPEGEWIRMSSQALASPGHGGTVQTVLADVHGELGIGWQTMLAHDARS</sequence>
<protein>
    <submittedName>
        <fullName evidence="3">Thioesterase family protein</fullName>
    </submittedName>
</protein>
<feature type="domain" description="Acyl-CoA thioesterase-like N-terminal HotDog" evidence="1">
    <location>
        <begin position="20"/>
        <end position="102"/>
    </location>
</feature>
<dbReference type="Proteomes" id="UP001382727">
    <property type="component" value="Chromosome"/>
</dbReference>
<organism evidence="3 4">
    <name type="scientific">Janibacter alittae</name>
    <dbReference type="NCBI Taxonomy" id="3115209"/>
    <lineage>
        <taxon>Bacteria</taxon>
        <taxon>Bacillati</taxon>
        <taxon>Actinomycetota</taxon>
        <taxon>Actinomycetes</taxon>
        <taxon>Micrococcales</taxon>
        <taxon>Intrasporangiaceae</taxon>
        <taxon>Janibacter</taxon>
    </lineage>
</organism>
<dbReference type="Pfam" id="PF13622">
    <property type="entry name" value="4HBT_3"/>
    <property type="match status" value="1"/>
</dbReference>
<keyword evidence="4" id="KW-1185">Reference proteome</keyword>
<evidence type="ECO:0000313" key="4">
    <source>
        <dbReference type="Proteomes" id="UP001382727"/>
    </source>
</evidence>
<dbReference type="InterPro" id="IPR049449">
    <property type="entry name" value="TesB_ACOT8-like_N"/>
</dbReference>
<dbReference type="EMBL" id="CP144913">
    <property type="protein sequence ID" value="WXB75504.1"/>
    <property type="molecule type" value="Genomic_DNA"/>
</dbReference>
<accession>A0ABZ2MEL1</accession>
<dbReference type="InterPro" id="IPR049450">
    <property type="entry name" value="ACOT8-like_C"/>
</dbReference>
<proteinExistence type="predicted"/>
<evidence type="ECO:0000259" key="2">
    <source>
        <dbReference type="Pfam" id="PF20789"/>
    </source>
</evidence>
<dbReference type="Pfam" id="PF20789">
    <property type="entry name" value="4HBT_3C"/>
    <property type="match status" value="1"/>
</dbReference>
<feature type="domain" description="Acyl-CoA thioesterase-like C-terminal" evidence="2">
    <location>
        <begin position="137"/>
        <end position="258"/>
    </location>
</feature>
<dbReference type="Gene3D" id="2.40.160.210">
    <property type="entry name" value="Acyl-CoA thioesterase, double hotdog domain"/>
    <property type="match status" value="1"/>
</dbReference>
<dbReference type="RefSeq" id="WP_338748228.1">
    <property type="nucleotide sequence ID" value="NZ_CP144913.1"/>
</dbReference>
<gene>
    <name evidence="3" type="ORF">V1351_11160</name>
</gene>
<reference evidence="3 4" key="1">
    <citation type="submission" date="2024-02" db="EMBL/GenBank/DDBJ databases">
        <title>Janibacter sp. nov., isolated from gut of marine sandworm.</title>
        <authorList>
            <person name="Kim B."/>
            <person name="Jun M.O."/>
            <person name="Shin N.-R."/>
        </authorList>
    </citation>
    <scope>NUCLEOTIDE SEQUENCE [LARGE SCALE GENOMIC DNA]</scope>
    <source>
        <strain evidence="3 4">A1S7</strain>
    </source>
</reference>
<dbReference type="InterPro" id="IPR042171">
    <property type="entry name" value="Acyl-CoA_hotdog"/>
</dbReference>
<evidence type="ECO:0000313" key="3">
    <source>
        <dbReference type="EMBL" id="WXB75504.1"/>
    </source>
</evidence>